<comment type="caution">
    <text evidence="1">The sequence shown here is derived from an EMBL/GenBank/DDBJ whole genome shotgun (WGS) entry which is preliminary data.</text>
</comment>
<evidence type="ECO:0000313" key="2">
    <source>
        <dbReference type="Proteomes" id="UP001229421"/>
    </source>
</evidence>
<dbReference type="Proteomes" id="UP001229421">
    <property type="component" value="Unassembled WGS sequence"/>
</dbReference>
<sequence length="70" mass="7891">MLTIRSKKKKVGFWTTGGNKLSWDYSRSIGKILLNRDLTLFVWSEFVPTPPPPPPSSSVFISPGLTIRRS</sequence>
<name>A0AAD8KGF9_TARER</name>
<protein>
    <submittedName>
        <fullName evidence="1">Uncharacterized protein</fullName>
    </submittedName>
</protein>
<dbReference type="AlphaFoldDB" id="A0AAD8KGF9"/>
<evidence type="ECO:0000313" key="1">
    <source>
        <dbReference type="EMBL" id="KAK1421148.1"/>
    </source>
</evidence>
<keyword evidence="2" id="KW-1185">Reference proteome</keyword>
<accession>A0AAD8KGF9</accession>
<gene>
    <name evidence="1" type="ORF">QVD17_23275</name>
</gene>
<organism evidence="1 2">
    <name type="scientific">Tagetes erecta</name>
    <name type="common">African marigold</name>
    <dbReference type="NCBI Taxonomy" id="13708"/>
    <lineage>
        <taxon>Eukaryota</taxon>
        <taxon>Viridiplantae</taxon>
        <taxon>Streptophyta</taxon>
        <taxon>Embryophyta</taxon>
        <taxon>Tracheophyta</taxon>
        <taxon>Spermatophyta</taxon>
        <taxon>Magnoliopsida</taxon>
        <taxon>eudicotyledons</taxon>
        <taxon>Gunneridae</taxon>
        <taxon>Pentapetalae</taxon>
        <taxon>asterids</taxon>
        <taxon>campanulids</taxon>
        <taxon>Asterales</taxon>
        <taxon>Asteraceae</taxon>
        <taxon>Asteroideae</taxon>
        <taxon>Heliantheae alliance</taxon>
        <taxon>Tageteae</taxon>
        <taxon>Tagetes</taxon>
    </lineage>
</organism>
<dbReference type="EMBL" id="JAUHHV010000006">
    <property type="protein sequence ID" value="KAK1421148.1"/>
    <property type="molecule type" value="Genomic_DNA"/>
</dbReference>
<proteinExistence type="predicted"/>
<reference evidence="1" key="1">
    <citation type="journal article" date="2023" name="bioRxiv">
        <title>Improved chromosome-level genome assembly for marigold (Tagetes erecta).</title>
        <authorList>
            <person name="Jiang F."/>
            <person name="Yuan L."/>
            <person name="Wang S."/>
            <person name="Wang H."/>
            <person name="Xu D."/>
            <person name="Wang A."/>
            <person name="Fan W."/>
        </authorList>
    </citation>
    <scope>NUCLEOTIDE SEQUENCE</scope>
    <source>
        <strain evidence="1">WSJ</strain>
        <tissue evidence="1">Leaf</tissue>
    </source>
</reference>